<evidence type="ECO:0000313" key="3">
    <source>
        <dbReference type="Proteomes" id="UP001257739"/>
    </source>
</evidence>
<protein>
    <submittedName>
        <fullName evidence="2">Uncharacterized protein</fullName>
    </submittedName>
</protein>
<sequence>MLTTLATAEEHLRDIGIDPYAVGAIALSILTLSMLALLQFGKGREHS</sequence>
<gene>
    <name evidence="2" type="ORF">J2X11_001365</name>
</gene>
<comment type="caution">
    <text evidence="2">The sequence shown here is derived from an EMBL/GenBank/DDBJ whole genome shotgun (WGS) entry which is preliminary data.</text>
</comment>
<dbReference type="EMBL" id="JAVDWH010000001">
    <property type="protein sequence ID" value="MDR7086526.1"/>
    <property type="molecule type" value="Genomic_DNA"/>
</dbReference>
<feature type="transmembrane region" description="Helical" evidence="1">
    <location>
        <begin position="20"/>
        <end position="38"/>
    </location>
</feature>
<evidence type="ECO:0000256" key="1">
    <source>
        <dbReference type="SAM" id="Phobius"/>
    </source>
</evidence>
<keyword evidence="1" id="KW-0812">Transmembrane</keyword>
<dbReference type="Proteomes" id="UP001257739">
    <property type="component" value="Unassembled WGS sequence"/>
</dbReference>
<keyword evidence="1" id="KW-0472">Membrane</keyword>
<proteinExistence type="predicted"/>
<organism evidence="2 3">
    <name type="scientific">Aeromicrobium panaciterrae</name>
    <dbReference type="NCBI Taxonomy" id="363861"/>
    <lineage>
        <taxon>Bacteria</taxon>
        <taxon>Bacillati</taxon>
        <taxon>Actinomycetota</taxon>
        <taxon>Actinomycetes</taxon>
        <taxon>Propionibacteriales</taxon>
        <taxon>Nocardioidaceae</taxon>
        <taxon>Aeromicrobium</taxon>
    </lineage>
</organism>
<evidence type="ECO:0000313" key="2">
    <source>
        <dbReference type="EMBL" id="MDR7086526.1"/>
    </source>
</evidence>
<accession>A0ABU1UMW8</accession>
<name>A0ABU1UMW8_9ACTN</name>
<reference evidence="2 3" key="1">
    <citation type="submission" date="2023-07" db="EMBL/GenBank/DDBJ databases">
        <title>Sorghum-associated microbial communities from plants grown in Nebraska, USA.</title>
        <authorList>
            <person name="Schachtman D."/>
        </authorList>
    </citation>
    <scope>NUCLEOTIDE SEQUENCE [LARGE SCALE GENOMIC DNA]</scope>
    <source>
        <strain evidence="2 3">BE248</strain>
    </source>
</reference>
<keyword evidence="3" id="KW-1185">Reference proteome</keyword>
<keyword evidence="1" id="KW-1133">Transmembrane helix</keyword>
<dbReference type="RefSeq" id="WP_309968522.1">
    <property type="nucleotide sequence ID" value="NZ_JAVDWH010000001.1"/>
</dbReference>